<organism evidence="8 9">
    <name type="scientific">Sulfurospirillum barnesii (strain ATCC 700032 / DSM 10660 / SES-3)</name>
    <dbReference type="NCBI Taxonomy" id="760154"/>
    <lineage>
        <taxon>Bacteria</taxon>
        <taxon>Pseudomonadati</taxon>
        <taxon>Campylobacterota</taxon>
        <taxon>Epsilonproteobacteria</taxon>
        <taxon>Campylobacterales</taxon>
        <taxon>Sulfurospirillaceae</taxon>
        <taxon>Sulfurospirillum</taxon>
    </lineage>
</organism>
<protein>
    <submittedName>
        <fullName evidence="8">Putative permease</fullName>
    </submittedName>
</protein>
<feature type="transmembrane region" description="Helical" evidence="7">
    <location>
        <begin position="63"/>
        <end position="85"/>
    </location>
</feature>
<feature type="transmembrane region" description="Helical" evidence="7">
    <location>
        <begin position="33"/>
        <end position="51"/>
    </location>
</feature>
<feature type="transmembrane region" description="Helical" evidence="7">
    <location>
        <begin position="121"/>
        <end position="142"/>
    </location>
</feature>
<dbReference type="HOGENOM" id="CLU_056175_4_3_7"/>
<dbReference type="InterPro" id="IPR004776">
    <property type="entry name" value="Mem_transp_PIN-like"/>
</dbReference>
<dbReference type="STRING" id="760154.Sulba_0594"/>
<dbReference type="GO" id="GO:0016020">
    <property type="term" value="C:membrane"/>
    <property type="evidence" value="ECO:0007669"/>
    <property type="project" value="UniProtKB-SubCell"/>
</dbReference>
<feature type="transmembrane region" description="Helical" evidence="7">
    <location>
        <begin position="94"/>
        <end position="115"/>
    </location>
</feature>
<feature type="transmembrane region" description="Helical" evidence="7">
    <location>
        <begin position="189"/>
        <end position="207"/>
    </location>
</feature>
<evidence type="ECO:0000256" key="7">
    <source>
        <dbReference type="SAM" id="Phobius"/>
    </source>
</evidence>
<feature type="transmembrane region" description="Helical" evidence="7">
    <location>
        <begin position="278"/>
        <end position="300"/>
    </location>
</feature>
<keyword evidence="5 7" id="KW-1133">Transmembrane helix</keyword>
<accession>I3XVC9</accession>
<dbReference type="PATRIC" id="fig|760154.4.peg.591"/>
<comment type="subcellular location">
    <subcellularLocation>
        <location evidence="1">Membrane</location>
        <topology evidence="1">Multi-pass membrane protein</topology>
    </subcellularLocation>
</comment>
<evidence type="ECO:0000256" key="2">
    <source>
        <dbReference type="ARBA" id="ARBA00022448"/>
    </source>
</evidence>
<reference evidence="8 9" key="1">
    <citation type="submission" date="2012-06" db="EMBL/GenBank/DDBJ databases">
        <title>Complete sequence of Sulfurospirillum barnesii SES-3.</title>
        <authorList>
            <consortium name="US DOE Joint Genome Institute"/>
            <person name="Lucas S."/>
            <person name="Han J."/>
            <person name="Lapidus A."/>
            <person name="Cheng J.-F."/>
            <person name="Goodwin L."/>
            <person name="Pitluck S."/>
            <person name="Peters L."/>
            <person name="Ovchinnikova G."/>
            <person name="Lu M."/>
            <person name="Detter J.C."/>
            <person name="Han C."/>
            <person name="Tapia R."/>
            <person name="Land M."/>
            <person name="Hauser L."/>
            <person name="Kyrpides N."/>
            <person name="Ivanova N."/>
            <person name="Pagani I."/>
            <person name="Stolz J."/>
            <person name="Arkin A."/>
            <person name="Dehal P."/>
            <person name="Oremland R."/>
            <person name="Saltikov C."/>
            <person name="Basu P."/>
            <person name="Hollibaugh J."/>
            <person name="Newman D."/>
            <person name="Stolyar S."/>
            <person name="Hazen T."/>
            <person name="Woyke T."/>
        </authorList>
    </citation>
    <scope>NUCLEOTIDE SEQUENCE [LARGE SCALE GENOMIC DNA]</scope>
    <source>
        <strain evidence="9">ATCC 700032 / DSM 10660 / SES-3</strain>
    </source>
</reference>
<dbReference type="GO" id="GO:0055085">
    <property type="term" value="P:transmembrane transport"/>
    <property type="evidence" value="ECO:0007669"/>
    <property type="project" value="InterPro"/>
</dbReference>
<dbReference type="KEGG" id="sba:Sulba_0594"/>
<keyword evidence="6 7" id="KW-0472">Membrane</keyword>
<dbReference type="PANTHER" id="PTHR36838">
    <property type="entry name" value="AUXIN EFFLUX CARRIER FAMILY PROTEIN"/>
    <property type="match status" value="1"/>
</dbReference>
<feature type="transmembrane region" description="Helical" evidence="7">
    <location>
        <begin position="6"/>
        <end position="24"/>
    </location>
</feature>
<evidence type="ECO:0000313" key="9">
    <source>
        <dbReference type="Proteomes" id="UP000006176"/>
    </source>
</evidence>
<dbReference type="OrthoDB" id="3238001at2"/>
<keyword evidence="2" id="KW-0813">Transport</keyword>
<feature type="transmembrane region" description="Helical" evidence="7">
    <location>
        <begin position="219"/>
        <end position="242"/>
    </location>
</feature>
<sequence>MTIAISILSIYAFIFLGFMAKRMLKEEMNEKGMILMSIYFLQPMLSFWGLSTKPIELELLQAPFWYLLISFICVLLSSAIAYLFFKDDIKEKSIVTICVVLGNTGNLGIPLGMALFGEASIIYMSMINITNVFVVYTLGVYFYSRGNFSIKQSLLNIIKLPVIWFASLALIMNVCDIQLHPAMKTPLQMGAYCTMVIQLVIFGMYLYNIKLRSINYKLLLHVSLIKFIMTPLIAGWILYGILDLEPMLATLIFIELIVPLAVTNVNLAALYECKPLDVTVLVFFTSLVFIPFFIFVSNLLQHFRIVSLI</sequence>
<evidence type="ECO:0000256" key="3">
    <source>
        <dbReference type="ARBA" id="ARBA00022475"/>
    </source>
</evidence>
<evidence type="ECO:0000256" key="4">
    <source>
        <dbReference type="ARBA" id="ARBA00022692"/>
    </source>
</evidence>
<evidence type="ECO:0000313" key="8">
    <source>
        <dbReference type="EMBL" id="AFL67903.1"/>
    </source>
</evidence>
<evidence type="ECO:0000256" key="5">
    <source>
        <dbReference type="ARBA" id="ARBA00022989"/>
    </source>
</evidence>
<evidence type="ECO:0000256" key="1">
    <source>
        <dbReference type="ARBA" id="ARBA00004141"/>
    </source>
</evidence>
<keyword evidence="9" id="KW-1185">Reference proteome</keyword>
<feature type="transmembrane region" description="Helical" evidence="7">
    <location>
        <begin position="154"/>
        <end position="174"/>
    </location>
</feature>
<dbReference type="Proteomes" id="UP000006176">
    <property type="component" value="Chromosome"/>
</dbReference>
<evidence type="ECO:0000256" key="6">
    <source>
        <dbReference type="ARBA" id="ARBA00023136"/>
    </source>
</evidence>
<name>I3XVC9_SULBS</name>
<proteinExistence type="predicted"/>
<dbReference type="AlphaFoldDB" id="I3XVC9"/>
<dbReference type="Pfam" id="PF03547">
    <property type="entry name" value="Mem_trans"/>
    <property type="match status" value="1"/>
</dbReference>
<keyword evidence="4 7" id="KW-0812">Transmembrane</keyword>
<feature type="transmembrane region" description="Helical" evidence="7">
    <location>
        <begin position="248"/>
        <end position="271"/>
    </location>
</feature>
<dbReference type="eggNOG" id="COG0679">
    <property type="taxonomic scope" value="Bacteria"/>
</dbReference>
<dbReference type="RefSeq" id="WP_014768783.1">
    <property type="nucleotide sequence ID" value="NC_018002.1"/>
</dbReference>
<gene>
    <name evidence="8" type="ordered locus">Sulba_0594</name>
</gene>
<keyword evidence="3" id="KW-1003">Cell membrane</keyword>
<dbReference type="EMBL" id="CP003333">
    <property type="protein sequence ID" value="AFL67903.1"/>
    <property type="molecule type" value="Genomic_DNA"/>
</dbReference>
<dbReference type="PANTHER" id="PTHR36838:SF3">
    <property type="entry name" value="TRANSPORTER AUXIN EFFLUX CARRIER EC FAMILY"/>
    <property type="match status" value="1"/>
</dbReference>